<evidence type="ECO:0000256" key="3">
    <source>
        <dbReference type="ARBA" id="ARBA00022801"/>
    </source>
</evidence>
<feature type="domain" description="Helicase ATP-binding" evidence="8">
    <location>
        <begin position="189"/>
        <end position="389"/>
    </location>
</feature>
<keyword evidence="5 6" id="KW-0067">ATP-binding</keyword>
<dbReference type="GO" id="GO:0003724">
    <property type="term" value="F:RNA helicase activity"/>
    <property type="evidence" value="ECO:0007669"/>
    <property type="project" value="UniProtKB-EC"/>
</dbReference>
<dbReference type="Proteomes" id="UP000094285">
    <property type="component" value="Unassembled WGS sequence"/>
</dbReference>
<keyword evidence="2 6" id="KW-0547">Nucleotide-binding</keyword>
<dbReference type="AlphaFoldDB" id="A0A1E4SGZ1"/>
<dbReference type="Gene3D" id="3.40.50.300">
    <property type="entry name" value="P-loop containing nucleotide triphosphate hydrolases"/>
    <property type="match status" value="2"/>
</dbReference>
<dbReference type="CDD" id="cd17945">
    <property type="entry name" value="DEADc_DDX23"/>
    <property type="match status" value="1"/>
</dbReference>
<dbReference type="PANTHER" id="PTHR47958">
    <property type="entry name" value="ATP-DEPENDENT RNA HELICASE DBP3"/>
    <property type="match status" value="1"/>
</dbReference>
<protein>
    <recommendedName>
        <fullName evidence="1">RNA helicase</fullName>
        <ecNumber evidence="1">3.6.4.13</ecNumber>
    </recommendedName>
</protein>
<dbReference type="EMBL" id="KV453913">
    <property type="protein sequence ID" value="ODV78783.1"/>
    <property type="molecule type" value="Genomic_DNA"/>
</dbReference>
<evidence type="ECO:0000313" key="10">
    <source>
        <dbReference type="EMBL" id="ODV78783.1"/>
    </source>
</evidence>
<proteinExistence type="inferred from homology"/>
<dbReference type="GO" id="GO:0016787">
    <property type="term" value="F:hydrolase activity"/>
    <property type="evidence" value="ECO:0007669"/>
    <property type="project" value="UniProtKB-KW"/>
</dbReference>
<feature type="domain" description="Helicase C-terminal" evidence="9">
    <location>
        <begin position="424"/>
        <end position="574"/>
    </location>
</feature>
<dbReference type="PROSITE" id="PS51194">
    <property type="entry name" value="HELICASE_CTER"/>
    <property type="match status" value="1"/>
</dbReference>
<evidence type="ECO:0000259" key="8">
    <source>
        <dbReference type="PROSITE" id="PS51192"/>
    </source>
</evidence>
<name>A0A1E4SGZ1_9ASCO</name>
<feature type="compositionally biased region" description="Basic and acidic residues" evidence="7">
    <location>
        <begin position="45"/>
        <end position="63"/>
    </location>
</feature>
<feature type="region of interest" description="Disordered" evidence="7">
    <location>
        <begin position="1"/>
        <end position="27"/>
    </location>
</feature>
<gene>
    <name evidence="10" type="ORF">CANTADRAFT_91071</name>
</gene>
<dbReference type="InterPro" id="IPR000629">
    <property type="entry name" value="RNA-helicase_DEAD-box_CS"/>
</dbReference>
<accession>A0A1E4SGZ1</accession>
<dbReference type="RefSeq" id="XP_020063905.1">
    <property type="nucleotide sequence ID" value="XM_020211772.1"/>
</dbReference>
<organism evidence="10 11">
    <name type="scientific">Suhomyces tanzawaensis NRRL Y-17324</name>
    <dbReference type="NCBI Taxonomy" id="984487"/>
    <lineage>
        <taxon>Eukaryota</taxon>
        <taxon>Fungi</taxon>
        <taxon>Dikarya</taxon>
        <taxon>Ascomycota</taxon>
        <taxon>Saccharomycotina</taxon>
        <taxon>Pichiomycetes</taxon>
        <taxon>Debaryomycetaceae</taxon>
        <taxon>Suhomyces</taxon>
    </lineage>
</organism>
<dbReference type="GeneID" id="30985908"/>
<evidence type="ECO:0000256" key="7">
    <source>
        <dbReference type="SAM" id="MobiDB-lite"/>
    </source>
</evidence>
<dbReference type="InterPro" id="IPR011545">
    <property type="entry name" value="DEAD/DEAH_box_helicase_dom"/>
</dbReference>
<dbReference type="EC" id="3.6.4.13" evidence="1"/>
<evidence type="ECO:0000256" key="4">
    <source>
        <dbReference type="ARBA" id="ARBA00022806"/>
    </source>
</evidence>
<evidence type="ECO:0000256" key="1">
    <source>
        <dbReference type="ARBA" id="ARBA00012552"/>
    </source>
</evidence>
<keyword evidence="11" id="KW-1185">Reference proteome</keyword>
<dbReference type="SMART" id="SM00487">
    <property type="entry name" value="DEXDc"/>
    <property type="match status" value="1"/>
</dbReference>
<reference evidence="11" key="1">
    <citation type="submission" date="2016-05" db="EMBL/GenBank/DDBJ databases">
        <title>Comparative genomics of biotechnologically important yeasts.</title>
        <authorList>
            <consortium name="DOE Joint Genome Institute"/>
            <person name="Riley R."/>
            <person name="Haridas S."/>
            <person name="Wolfe K.H."/>
            <person name="Lopes M.R."/>
            <person name="Hittinger C.T."/>
            <person name="Goker M."/>
            <person name="Salamov A."/>
            <person name="Wisecaver J."/>
            <person name="Long T.M."/>
            <person name="Aerts A.L."/>
            <person name="Barry K."/>
            <person name="Choi C."/>
            <person name="Clum A."/>
            <person name="Coughlan A.Y."/>
            <person name="Deshpande S."/>
            <person name="Douglass A.P."/>
            <person name="Hanson S.J."/>
            <person name="Klenk H.-P."/>
            <person name="Labutti K."/>
            <person name="Lapidus A."/>
            <person name="Lindquist E."/>
            <person name="Lipzen A."/>
            <person name="Meier-Kolthoff J.P."/>
            <person name="Ohm R.A."/>
            <person name="Otillar R.P."/>
            <person name="Pangilinan J."/>
            <person name="Peng Y."/>
            <person name="Rokas A."/>
            <person name="Rosa C.A."/>
            <person name="Scheuner C."/>
            <person name="Sibirny A.A."/>
            <person name="Slot J.C."/>
            <person name="Stielow J.B."/>
            <person name="Sun H."/>
            <person name="Kurtzman C.P."/>
            <person name="Blackwell M."/>
            <person name="Grigoriev I.V."/>
            <person name="Jeffries T.W."/>
        </authorList>
    </citation>
    <scope>NUCLEOTIDE SEQUENCE [LARGE SCALE GENOMIC DNA]</scope>
    <source>
        <strain evidence="11">NRRL Y-17324</strain>
    </source>
</reference>
<dbReference type="PROSITE" id="PS00039">
    <property type="entry name" value="DEAD_ATP_HELICASE"/>
    <property type="match status" value="1"/>
</dbReference>
<dbReference type="CDD" id="cd18787">
    <property type="entry name" value="SF2_C_DEAD"/>
    <property type="match status" value="1"/>
</dbReference>
<dbReference type="InterPro" id="IPR014001">
    <property type="entry name" value="Helicase_ATP-bd"/>
</dbReference>
<evidence type="ECO:0000256" key="2">
    <source>
        <dbReference type="ARBA" id="ARBA00022741"/>
    </source>
</evidence>
<dbReference type="GO" id="GO:0005524">
    <property type="term" value="F:ATP binding"/>
    <property type="evidence" value="ECO:0007669"/>
    <property type="project" value="UniProtKB-KW"/>
</dbReference>
<evidence type="ECO:0000259" key="9">
    <source>
        <dbReference type="PROSITE" id="PS51194"/>
    </source>
</evidence>
<dbReference type="SMART" id="SM00490">
    <property type="entry name" value="HELICc"/>
    <property type="match status" value="1"/>
</dbReference>
<dbReference type="OrthoDB" id="196131at2759"/>
<dbReference type="InterPro" id="IPR027417">
    <property type="entry name" value="P-loop_NTPase"/>
</dbReference>
<sequence>MGPRPVSVEALLSNGSSTETSKPRFLGKLERARLAKLKLEQQEKKKRLETLAKRRPLGDKIDHEEEQETNQSQNQRKKAKKAAHRFNFDWKEDEDTSANYEPLLEVSQPENELELDLVLEKHWSAKELEEMTARDWRIFREDYNITSKGGDIDHPLRDWNEAKIPAKLTNTIVKTLGYQYPTPIQRAAIPVALNHRDIVGIAETGSGKTLAFLIPLLAYILSIDPNYLEYEHQQDSNYNQPLGLILAPTRELALQITKEAQKFCVHLGLNVVSIIGGHQYEETVHSVQNGVHIVVGTPGRLVDSIERNIIGLKRCYYLIMDEADRMIDMGFEKPLQSIMDALPSTEHLNSTIDSRIFYLKKRVTLMFTATISPPIEKITKSYLTKPGYLSIGSAGEAVDNIEQEFEYLGSSEVDDSDDNPRFDKLAKLIKKHDRDFAGNYSVIVFANFKKVCDTLAYKLGLQGYKDSVVLHGSKSQEAREQSIESFRTKKARILIATDVAARGIDIPNVTLVVNFQMPNKFDEYVHRIGRTGRAGNAGLSYSFVDDSNSDLLVDLKKFLVRGRKKCPDWLVKHSSTQNQVLRD</sequence>
<keyword evidence="4 6" id="KW-0347">Helicase</keyword>
<comment type="similarity">
    <text evidence="6">Belongs to the DEAD box helicase family.</text>
</comment>
<dbReference type="PROSITE" id="PS51192">
    <property type="entry name" value="HELICASE_ATP_BIND_1"/>
    <property type="match status" value="1"/>
</dbReference>
<dbReference type="InterPro" id="IPR001650">
    <property type="entry name" value="Helicase_C-like"/>
</dbReference>
<evidence type="ECO:0000313" key="11">
    <source>
        <dbReference type="Proteomes" id="UP000094285"/>
    </source>
</evidence>
<feature type="region of interest" description="Disordered" evidence="7">
    <location>
        <begin position="45"/>
        <end position="83"/>
    </location>
</feature>
<keyword evidence="3 6" id="KW-0378">Hydrolase</keyword>
<dbReference type="GO" id="GO:0003676">
    <property type="term" value="F:nucleic acid binding"/>
    <property type="evidence" value="ECO:0007669"/>
    <property type="project" value="InterPro"/>
</dbReference>
<dbReference type="Pfam" id="PF00270">
    <property type="entry name" value="DEAD"/>
    <property type="match status" value="1"/>
</dbReference>
<dbReference type="Pfam" id="PF00271">
    <property type="entry name" value="Helicase_C"/>
    <property type="match status" value="1"/>
</dbReference>
<dbReference type="STRING" id="984487.A0A1E4SGZ1"/>
<dbReference type="SUPFAM" id="SSF52540">
    <property type="entry name" value="P-loop containing nucleoside triphosphate hydrolases"/>
    <property type="match status" value="2"/>
</dbReference>
<evidence type="ECO:0000256" key="5">
    <source>
        <dbReference type="ARBA" id="ARBA00022840"/>
    </source>
</evidence>
<evidence type="ECO:0000256" key="6">
    <source>
        <dbReference type="RuleBase" id="RU000492"/>
    </source>
</evidence>